<dbReference type="Pfam" id="PF00581">
    <property type="entry name" value="Rhodanese"/>
    <property type="match status" value="1"/>
</dbReference>
<dbReference type="SMART" id="SM00450">
    <property type="entry name" value="RHOD"/>
    <property type="match status" value="1"/>
</dbReference>
<dbReference type="RefSeq" id="WP_096360233.1">
    <property type="nucleotide sequence ID" value="NZ_AP014879.1"/>
</dbReference>
<dbReference type="InterPro" id="IPR050229">
    <property type="entry name" value="GlpE_sulfurtransferase"/>
</dbReference>
<organism evidence="2 3">
    <name type="scientific">Sulfuricaulis limicola</name>
    <dbReference type="NCBI Taxonomy" id="1620215"/>
    <lineage>
        <taxon>Bacteria</taxon>
        <taxon>Pseudomonadati</taxon>
        <taxon>Pseudomonadota</taxon>
        <taxon>Gammaproteobacteria</taxon>
        <taxon>Acidiferrobacterales</taxon>
        <taxon>Acidiferrobacteraceae</taxon>
        <taxon>Sulfuricaulis</taxon>
    </lineage>
</organism>
<protein>
    <submittedName>
        <fullName evidence="2">Sulfurtransferase</fullName>
    </submittedName>
</protein>
<dbReference type="GO" id="GO:0005737">
    <property type="term" value="C:cytoplasm"/>
    <property type="evidence" value="ECO:0007669"/>
    <property type="project" value="InterPro"/>
</dbReference>
<reference evidence="2 3" key="1">
    <citation type="submission" date="2015-05" db="EMBL/GenBank/DDBJ databases">
        <title>Complete genome sequence of a sulfur-oxidizing gammaproteobacterium strain HA5.</title>
        <authorList>
            <person name="Miura A."/>
            <person name="Kojima H."/>
            <person name="Fukui M."/>
        </authorList>
    </citation>
    <scope>NUCLEOTIDE SEQUENCE [LARGE SCALE GENOMIC DNA]</scope>
    <source>
        <strain evidence="2 3">HA5</strain>
    </source>
</reference>
<dbReference type="CDD" id="cd01444">
    <property type="entry name" value="GlpE_ST"/>
    <property type="match status" value="1"/>
</dbReference>
<dbReference type="InterPro" id="IPR023695">
    <property type="entry name" value="Thiosulf_sulfurTrfase"/>
</dbReference>
<dbReference type="SUPFAM" id="SSF52821">
    <property type="entry name" value="Rhodanese/Cell cycle control phosphatase"/>
    <property type="match status" value="1"/>
</dbReference>
<dbReference type="PANTHER" id="PTHR43031:SF16">
    <property type="entry name" value="OXIDOREDUCTASE"/>
    <property type="match status" value="1"/>
</dbReference>
<dbReference type="GO" id="GO:0004792">
    <property type="term" value="F:thiosulfate-cyanide sulfurtransferase activity"/>
    <property type="evidence" value="ECO:0007669"/>
    <property type="project" value="InterPro"/>
</dbReference>
<dbReference type="Proteomes" id="UP000243180">
    <property type="component" value="Chromosome"/>
</dbReference>
<dbReference type="PROSITE" id="PS50206">
    <property type="entry name" value="RHODANESE_3"/>
    <property type="match status" value="1"/>
</dbReference>
<keyword evidence="2" id="KW-0808">Transferase</keyword>
<evidence type="ECO:0000259" key="1">
    <source>
        <dbReference type="PROSITE" id="PS50206"/>
    </source>
</evidence>
<sequence>MNRTISPDDLKQLLKLRKNVLVLDVRRKSDYQTAGDKIPNAAWLDPDKLTQWSTALPLDRDIVIYCVRGGTVSNSVVDQLQAKGVKARFIEGGFEAWKASGGETISK</sequence>
<dbReference type="Gene3D" id="3.40.250.10">
    <property type="entry name" value="Rhodanese-like domain"/>
    <property type="match status" value="1"/>
</dbReference>
<dbReference type="InParanoid" id="A0A1B4XEY1"/>
<accession>A0A1B4XEY1</accession>
<name>A0A1B4XEY1_9GAMM</name>
<dbReference type="EMBL" id="AP014879">
    <property type="protein sequence ID" value="BAV33361.1"/>
    <property type="molecule type" value="Genomic_DNA"/>
</dbReference>
<dbReference type="AlphaFoldDB" id="A0A1B4XEY1"/>
<feature type="domain" description="Rhodanese" evidence="1">
    <location>
        <begin position="16"/>
        <end position="106"/>
    </location>
</feature>
<keyword evidence="3" id="KW-1185">Reference proteome</keyword>
<proteinExistence type="predicted"/>
<dbReference type="KEGG" id="slim:SCL_1046"/>
<evidence type="ECO:0000313" key="3">
    <source>
        <dbReference type="Proteomes" id="UP000243180"/>
    </source>
</evidence>
<dbReference type="InterPro" id="IPR036873">
    <property type="entry name" value="Rhodanese-like_dom_sf"/>
</dbReference>
<dbReference type="InterPro" id="IPR001763">
    <property type="entry name" value="Rhodanese-like_dom"/>
</dbReference>
<dbReference type="PANTHER" id="PTHR43031">
    <property type="entry name" value="FAD-DEPENDENT OXIDOREDUCTASE"/>
    <property type="match status" value="1"/>
</dbReference>
<evidence type="ECO:0000313" key="2">
    <source>
        <dbReference type="EMBL" id="BAV33361.1"/>
    </source>
</evidence>
<dbReference type="OrthoDB" id="9811849at2"/>
<gene>
    <name evidence="2" type="ORF">SCL_1046</name>
</gene>